<accession>A0AAV5ARQ4</accession>
<protein>
    <submittedName>
        <fullName evidence="1">Uncharacterized protein</fullName>
    </submittedName>
</protein>
<organism evidence="1 2">
    <name type="scientific">Clathrus columnatus</name>
    <dbReference type="NCBI Taxonomy" id="1419009"/>
    <lineage>
        <taxon>Eukaryota</taxon>
        <taxon>Fungi</taxon>
        <taxon>Dikarya</taxon>
        <taxon>Basidiomycota</taxon>
        <taxon>Agaricomycotina</taxon>
        <taxon>Agaricomycetes</taxon>
        <taxon>Phallomycetidae</taxon>
        <taxon>Phallales</taxon>
        <taxon>Clathraceae</taxon>
        <taxon>Clathrus</taxon>
    </lineage>
</organism>
<evidence type="ECO:0000313" key="1">
    <source>
        <dbReference type="EMBL" id="GJJ15829.1"/>
    </source>
</evidence>
<comment type="caution">
    <text evidence="1">The sequence shown here is derived from an EMBL/GenBank/DDBJ whole genome shotgun (WGS) entry which is preliminary data.</text>
</comment>
<sequence>MTSLADLSHHLELAHHELAEHRVSVEKIQADFQEAKREMRLRSRYQREKAPMLHNIGRVAQIKANANSYYEVE</sequence>
<proteinExistence type="predicted"/>
<keyword evidence="2" id="KW-1185">Reference proteome</keyword>
<dbReference type="Proteomes" id="UP001050691">
    <property type="component" value="Unassembled WGS sequence"/>
</dbReference>
<reference evidence="1" key="1">
    <citation type="submission" date="2021-10" db="EMBL/GenBank/DDBJ databases">
        <title>De novo Genome Assembly of Clathrus columnatus (Basidiomycota, Fungi) Using Illumina and Nanopore Sequence Data.</title>
        <authorList>
            <person name="Ogiso-Tanaka E."/>
            <person name="Itagaki H."/>
            <person name="Hosoya T."/>
            <person name="Hosaka K."/>
        </authorList>
    </citation>
    <scope>NUCLEOTIDE SEQUENCE</scope>
    <source>
        <strain evidence="1">MO-923</strain>
    </source>
</reference>
<evidence type="ECO:0000313" key="2">
    <source>
        <dbReference type="Proteomes" id="UP001050691"/>
    </source>
</evidence>
<name>A0AAV5ARQ4_9AGAM</name>
<gene>
    <name evidence="1" type="ORF">Clacol_010107</name>
</gene>
<dbReference type="AlphaFoldDB" id="A0AAV5ARQ4"/>
<dbReference type="EMBL" id="BPWL01000011">
    <property type="protein sequence ID" value="GJJ15829.1"/>
    <property type="molecule type" value="Genomic_DNA"/>
</dbReference>